<sequence>MTASELQQIQELQRAGGPDFKDDALVVRRKFEEVLASLPVDPALTFETRTFNGIEGIWAEGPAADSPVILYLHGGAYVVGTAHGYSSLSGGLAQASDAALFSPEYRLAPEHRFPAAIDDALDAYRGLLDSGYPAERILVAGDSAGGGLAAALLVAIRGNDLPQPAAAWLLSPWADLTLSGETVESNAEKDLLLDKEGLLKTAAYYLGGQDPTHPLASPVFADLSGLAPLMITVGSSEILLDDAFRLAKRAAAAETSVRLEVGPQLFHDFPLFGFMLSEGREALSAAGDFFRSQLISAEQSLNV</sequence>
<evidence type="ECO:0000313" key="6">
    <source>
        <dbReference type="Proteomes" id="UP000424462"/>
    </source>
</evidence>
<dbReference type="Gene3D" id="3.40.50.1820">
    <property type="entry name" value="alpha/beta hydrolase"/>
    <property type="match status" value="1"/>
</dbReference>
<dbReference type="AlphaFoldDB" id="A0A6B8W6R7"/>
<name>A0A6B8W6R7_9CORY</name>
<organism evidence="5 6">
    <name type="scientific">Corynebacterium occultum</name>
    <dbReference type="NCBI Taxonomy" id="2675219"/>
    <lineage>
        <taxon>Bacteria</taxon>
        <taxon>Bacillati</taxon>
        <taxon>Actinomycetota</taxon>
        <taxon>Actinomycetes</taxon>
        <taxon>Mycobacteriales</taxon>
        <taxon>Corynebacteriaceae</taxon>
        <taxon>Corynebacterium</taxon>
    </lineage>
</organism>
<dbReference type="PANTHER" id="PTHR48081:SF30">
    <property type="entry name" value="ACETYL-HYDROLASE LIPR-RELATED"/>
    <property type="match status" value="1"/>
</dbReference>
<feature type="domain" description="Alpha/beta hydrolase fold-3" evidence="4">
    <location>
        <begin position="69"/>
        <end position="270"/>
    </location>
</feature>
<evidence type="ECO:0000259" key="4">
    <source>
        <dbReference type="Pfam" id="PF07859"/>
    </source>
</evidence>
<evidence type="ECO:0000256" key="1">
    <source>
        <dbReference type="ARBA" id="ARBA00010515"/>
    </source>
</evidence>
<dbReference type="EMBL" id="CP046455">
    <property type="protein sequence ID" value="QGU06596.1"/>
    <property type="molecule type" value="Genomic_DNA"/>
</dbReference>
<accession>A0A6B8W6R7</accession>
<dbReference type="SUPFAM" id="SSF53474">
    <property type="entry name" value="alpha/beta-Hydrolases"/>
    <property type="match status" value="1"/>
</dbReference>
<dbReference type="InterPro" id="IPR050300">
    <property type="entry name" value="GDXG_lipolytic_enzyme"/>
</dbReference>
<dbReference type="Pfam" id="PF07859">
    <property type="entry name" value="Abhydrolase_3"/>
    <property type="match status" value="1"/>
</dbReference>
<dbReference type="RefSeq" id="WP_156230187.1">
    <property type="nucleotide sequence ID" value="NZ_CP046455.1"/>
</dbReference>
<proteinExistence type="inferred from homology"/>
<evidence type="ECO:0000313" key="5">
    <source>
        <dbReference type="EMBL" id="QGU06596.1"/>
    </source>
</evidence>
<evidence type="ECO:0000256" key="3">
    <source>
        <dbReference type="PROSITE-ProRule" id="PRU10038"/>
    </source>
</evidence>
<dbReference type="KEGG" id="cok:COCCU_03210"/>
<dbReference type="PANTHER" id="PTHR48081">
    <property type="entry name" value="AB HYDROLASE SUPERFAMILY PROTEIN C4A8.06C"/>
    <property type="match status" value="1"/>
</dbReference>
<dbReference type="InterPro" id="IPR013094">
    <property type="entry name" value="AB_hydrolase_3"/>
</dbReference>
<dbReference type="InterPro" id="IPR033140">
    <property type="entry name" value="Lipase_GDXG_put_SER_AS"/>
</dbReference>
<reference evidence="5 6" key="1">
    <citation type="submission" date="2019-11" db="EMBL/GenBank/DDBJ databases">
        <title>Complete genome sequence of Corynebacterium kalinowskii 1959, a novel Corynebacterium species isolated from soil of a small paddock in Vilsendorf, Germany.</title>
        <authorList>
            <person name="Schaffert L."/>
            <person name="Ruwe M."/>
            <person name="Milse J."/>
            <person name="Hanuschka K."/>
            <person name="Ortseifen V."/>
            <person name="Droste J."/>
            <person name="Brandt D."/>
            <person name="Schlueter L."/>
            <person name="Kutter Y."/>
            <person name="Vinke S."/>
            <person name="Viehoefer P."/>
            <person name="Jacob L."/>
            <person name="Luebke N.-C."/>
            <person name="Schulte-Berndt E."/>
            <person name="Hain C."/>
            <person name="Linder M."/>
            <person name="Schmidt P."/>
            <person name="Wollenschlaeger L."/>
            <person name="Luttermann T."/>
            <person name="Thieme E."/>
            <person name="Hassa J."/>
            <person name="Haak M."/>
            <person name="Wittchen M."/>
            <person name="Mentz A."/>
            <person name="Persicke M."/>
            <person name="Busche T."/>
            <person name="Ruckert C."/>
        </authorList>
    </citation>
    <scope>NUCLEOTIDE SEQUENCE [LARGE SCALE GENOMIC DNA]</scope>
    <source>
        <strain evidence="5 6">2039</strain>
    </source>
</reference>
<feature type="active site" evidence="3">
    <location>
        <position position="143"/>
    </location>
</feature>
<evidence type="ECO:0000256" key="2">
    <source>
        <dbReference type="ARBA" id="ARBA00022801"/>
    </source>
</evidence>
<protein>
    <submittedName>
        <fullName evidence="5">Monoterpene epsilon-lactone hydrolase</fullName>
        <ecNumber evidence="5">3.1.1.83</ecNumber>
    </submittedName>
</protein>
<gene>
    <name evidence="5" type="primary">mlhB</name>
    <name evidence="5" type="ORF">COCCU_03210</name>
</gene>
<dbReference type="Proteomes" id="UP000424462">
    <property type="component" value="Chromosome"/>
</dbReference>
<dbReference type="PROSITE" id="PS01174">
    <property type="entry name" value="LIPASE_GDXG_SER"/>
    <property type="match status" value="1"/>
</dbReference>
<comment type="similarity">
    <text evidence="1">Belongs to the 'GDXG' lipolytic enzyme family.</text>
</comment>
<dbReference type="InterPro" id="IPR029058">
    <property type="entry name" value="AB_hydrolase_fold"/>
</dbReference>
<keyword evidence="2 5" id="KW-0378">Hydrolase</keyword>
<dbReference type="EC" id="3.1.1.83" evidence="5"/>
<dbReference type="GO" id="GO:0004806">
    <property type="term" value="F:triacylglycerol lipase activity"/>
    <property type="evidence" value="ECO:0007669"/>
    <property type="project" value="TreeGrafter"/>
</dbReference>
<keyword evidence="6" id="KW-1185">Reference proteome</keyword>